<dbReference type="Pfam" id="PF01556">
    <property type="entry name" value="DnaJ_C"/>
    <property type="match status" value="1"/>
</dbReference>
<keyword evidence="2" id="KW-0863">Zinc-finger</keyword>
<dbReference type="GO" id="GO:0008270">
    <property type="term" value="F:zinc ion binding"/>
    <property type="evidence" value="ECO:0007669"/>
    <property type="project" value="UniProtKB-KW"/>
</dbReference>
<evidence type="ECO:0000313" key="4">
    <source>
        <dbReference type="EMBL" id="RHN59209.1"/>
    </source>
</evidence>
<reference evidence="5" key="1">
    <citation type="journal article" date="2018" name="Nat. Plants">
        <title>Whole-genome landscape of Medicago truncatula symbiotic genes.</title>
        <authorList>
            <person name="Pecrix Y."/>
            <person name="Staton S.E."/>
            <person name="Sallet E."/>
            <person name="Lelandais-Briere C."/>
            <person name="Moreau S."/>
            <person name="Carrere S."/>
            <person name="Blein T."/>
            <person name="Jardinaud M.F."/>
            <person name="Latrasse D."/>
            <person name="Zouine M."/>
            <person name="Zahm M."/>
            <person name="Kreplak J."/>
            <person name="Mayjonade B."/>
            <person name="Satge C."/>
            <person name="Perez M."/>
            <person name="Cauet S."/>
            <person name="Marande W."/>
            <person name="Chantry-Darmon C."/>
            <person name="Lopez-Roques C."/>
            <person name="Bouchez O."/>
            <person name="Berard A."/>
            <person name="Debelle F."/>
            <person name="Munos S."/>
            <person name="Bendahmane A."/>
            <person name="Berges H."/>
            <person name="Niebel A."/>
            <person name="Buitink J."/>
            <person name="Frugier F."/>
            <person name="Benhamed M."/>
            <person name="Crespi M."/>
            <person name="Gouzy J."/>
            <person name="Gamas P."/>
        </authorList>
    </citation>
    <scope>NUCLEOTIDE SEQUENCE [LARGE SCALE GENOMIC DNA]</scope>
    <source>
        <strain evidence="5">cv. Jemalong A17</strain>
    </source>
</reference>
<protein>
    <submittedName>
        <fullName evidence="4">Putative chaperone DnaJ</fullName>
    </submittedName>
</protein>
<dbReference type="Gramene" id="rna21208">
    <property type="protein sequence ID" value="RHN59209.1"/>
    <property type="gene ID" value="gene21208"/>
</dbReference>
<dbReference type="InterPro" id="IPR001305">
    <property type="entry name" value="HSP_DnaJ_Cys-rich_dom"/>
</dbReference>
<comment type="caution">
    <text evidence="4">The sequence shown here is derived from an EMBL/GenBank/DDBJ whole genome shotgun (WGS) entry which is preliminary data.</text>
</comment>
<dbReference type="Proteomes" id="UP000265566">
    <property type="component" value="Chromosome 4"/>
</dbReference>
<dbReference type="InterPro" id="IPR002939">
    <property type="entry name" value="DnaJ_C"/>
</dbReference>
<gene>
    <name evidence="4" type="ORF">MtrunA17_Chr4g0010801</name>
</gene>
<dbReference type="GO" id="GO:0051082">
    <property type="term" value="F:unfolded protein binding"/>
    <property type="evidence" value="ECO:0007669"/>
    <property type="project" value="InterPro"/>
</dbReference>
<dbReference type="EMBL" id="PSQE01000004">
    <property type="protein sequence ID" value="RHN59209.1"/>
    <property type="molecule type" value="Genomic_DNA"/>
</dbReference>
<dbReference type="InterPro" id="IPR008971">
    <property type="entry name" value="HSP40/DnaJ_pept-bd"/>
</dbReference>
<dbReference type="Gene3D" id="2.10.230.10">
    <property type="entry name" value="Heat shock protein DnaJ, cysteine-rich domain"/>
    <property type="match status" value="1"/>
</dbReference>
<evidence type="ECO:0000259" key="3">
    <source>
        <dbReference type="PROSITE" id="PS51188"/>
    </source>
</evidence>
<dbReference type="AlphaFoldDB" id="A0A396I0V1"/>
<feature type="domain" description="CR-type" evidence="3">
    <location>
        <begin position="44"/>
        <end position="123"/>
    </location>
</feature>
<organism evidence="4 5">
    <name type="scientific">Medicago truncatula</name>
    <name type="common">Barrel medic</name>
    <name type="synonym">Medicago tribuloides</name>
    <dbReference type="NCBI Taxonomy" id="3880"/>
    <lineage>
        <taxon>Eukaryota</taxon>
        <taxon>Viridiplantae</taxon>
        <taxon>Streptophyta</taxon>
        <taxon>Embryophyta</taxon>
        <taxon>Tracheophyta</taxon>
        <taxon>Spermatophyta</taxon>
        <taxon>Magnoliopsida</taxon>
        <taxon>eudicotyledons</taxon>
        <taxon>Gunneridae</taxon>
        <taxon>Pentapetalae</taxon>
        <taxon>rosids</taxon>
        <taxon>fabids</taxon>
        <taxon>Fabales</taxon>
        <taxon>Fabaceae</taxon>
        <taxon>Papilionoideae</taxon>
        <taxon>50 kb inversion clade</taxon>
        <taxon>NPAAA clade</taxon>
        <taxon>Hologalegina</taxon>
        <taxon>IRL clade</taxon>
        <taxon>Trifolieae</taxon>
        <taxon>Medicago</taxon>
    </lineage>
</organism>
<dbReference type="SUPFAM" id="SSF57938">
    <property type="entry name" value="DnaJ/Hsp40 cysteine-rich domain"/>
    <property type="match status" value="1"/>
</dbReference>
<dbReference type="SUPFAM" id="SSF49493">
    <property type="entry name" value="HSP40/DnaJ peptide-binding domain"/>
    <property type="match status" value="1"/>
</dbReference>
<keyword evidence="2" id="KW-0479">Metal-binding</keyword>
<name>A0A396I0V1_MEDTR</name>
<dbReference type="CDD" id="cd10719">
    <property type="entry name" value="DnaJ_zf"/>
    <property type="match status" value="1"/>
</dbReference>
<evidence type="ECO:0000256" key="2">
    <source>
        <dbReference type="PROSITE-ProRule" id="PRU00546"/>
    </source>
</evidence>
<accession>A0A396I0V1</accession>
<keyword evidence="2" id="KW-0862">Zinc</keyword>
<evidence type="ECO:0000256" key="1">
    <source>
        <dbReference type="ARBA" id="ARBA00023186"/>
    </source>
</evidence>
<dbReference type="InterPro" id="IPR036410">
    <property type="entry name" value="HSP_DnaJ_Cys-rich_dom_sf"/>
</dbReference>
<feature type="zinc finger region" description="CR-type" evidence="2">
    <location>
        <begin position="44"/>
        <end position="123"/>
    </location>
</feature>
<dbReference type="PANTHER" id="PTHR43096:SF52">
    <property type="entry name" value="DNAJ HOMOLOG 1, MITOCHONDRIAL-RELATED"/>
    <property type="match status" value="1"/>
</dbReference>
<proteinExistence type="predicted"/>
<dbReference type="PANTHER" id="PTHR43096">
    <property type="entry name" value="DNAJ HOMOLOG 1, MITOCHONDRIAL-RELATED"/>
    <property type="match status" value="1"/>
</dbReference>
<dbReference type="GO" id="GO:0006457">
    <property type="term" value="P:protein folding"/>
    <property type="evidence" value="ECO:0007669"/>
    <property type="project" value="InterPro"/>
</dbReference>
<sequence>MEAIQGCTKTLSFQADVLCNACGMFVNDCQPSLVFCIQMGLNSDKSMLLEVNTFRTCQTVSGGSGVPPGTKPETCKRCKGSGKVIIQTVIGGVKIPCINCKGTGVIATDFCRPCKGRKVVKGTKSVKLDIIPGKDNNETLKVDGSGGADPDGDHPGDLYVTVKVSAESWHDGWATWHDGGFSFLRQGTGKMVARWCAGDE</sequence>
<evidence type="ECO:0000313" key="5">
    <source>
        <dbReference type="Proteomes" id="UP000265566"/>
    </source>
</evidence>
<dbReference type="Pfam" id="PF00684">
    <property type="entry name" value="DnaJ_CXXCXGXG"/>
    <property type="match status" value="1"/>
</dbReference>
<dbReference type="Gene3D" id="2.60.260.20">
    <property type="entry name" value="Urease metallochaperone UreE, N-terminal domain"/>
    <property type="match status" value="1"/>
</dbReference>
<dbReference type="PROSITE" id="PS51188">
    <property type="entry name" value="ZF_CR"/>
    <property type="match status" value="1"/>
</dbReference>
<dbReference type="GO" id="GO:0031072">
    <property type="term" value="F:heat shock protein binding"/>
    <property type="evidence" value="ECO:0007669"/>
    <property type="project" value="InterPro"/>
</dbReference>
<keyword evidence="1" id="KW-0143">Chaperone</keyword>